<comment type="caution">
    <text evidence="2">The sequence shown here is derived from an EMBL/GenBank/DDBJ whole genome shotgun (WGS) entry which is preliminary data.</text>
</comment>
<dbReference type="AlphaFoldDB" id="A0AAD9PR73"/>
<sequence>MHIHVKACHASPETTLATLHQHFWLTQGRREVKHILGKCLTCKRWLTLPVQPKMAPLPAERVQMAPPFTNIGLDFTGPLYLKVKESSKLSTSKAYVSISICEDTRAVDLELLTREDFLRAFHCMANRHGMAKVIHSDNQTTFHKAAKVFKASTQRMRLMKIDPTVVENHDLSLISHWKGFGKSTRCSTKESKCFRYEQQLQSRFWSHWLCEYLPALSVQQRWTREEIPLKQTDVVLISEDNIPRGKWKLGKIVDSFPGKDGRICTVRVQSKKGMLNRPVPKLHLLEEYKDEILNGRCAPLQTAKV</sequence>
<evidence type="ECO:0000259" key="1">
    <source>
        <dbReference type="Pfam" id="PF18701"/>
    </source>
</evidence>
<dbReference type="PANTHER" id="PTHR47331">
    <property type="entry name" value="PHD-TYPE DOMAIN-CONTAINING PROTEIN"/>
    <property type="match status" value="1"/>
</dbReference>
<proteinExistence type="predicted"/>
<dbReference type="InterPro" id="IPR036397">
    <property type="entry name" value="RNaseH_sf"/>
</dbReference>
<protein>
    <recommendedName>
        <fullName evidence="1">DUF5641 domain-containing protein</fullName>
    </recommendedName>
</protein>
<dbReference type="Gene3D" id="3.30.420.10">
    <property type="entry name" value="Ribonuclease H-like superfamily/Ribonuclease H"/>
    <property type="match status" value="1"/>
</dbReference>
<dbReference type="InterPro" id="IPR040676">
    <property type="entry name" value="DUF5641"/>
</dbReference>
<organism evidence="2 3">
    <name type="scientific">Acropora cervicornis</name>
    <name type="common">Staghorn coral</name>
    <dbReference type="NCBI Taxonomy" id="6130"/>
    <lineage>
        <taxon>Eukaryota</taxon>
        <taxon>Metazoa</taxon>
        <taxon>Cnidaria</taxon>
        <taxon>Anthozoa</taxon>
        <taxon>Hexacorallia</taxon>
        <taxon>Scleractinia</taxon>
        <taxon>Astrocoeniina</taxon>
        <taxon>Acroporidae</taxon>
        <taxon>Acropora</taxon>
    </lineage>
</organism>
<dbReference type="GO" id="GO:0003676">
    <property type="term" value="F:nucleic acid binding"/>
    <property type="evidence" value="ECO:0007669"/>
    <property type="project" value="InterPro"/>
</dbReference>
<dbReference type="Proteomes" id="UP001249851">
    <property type="component" value="Unassembled WGS sequence"/>
</dbReference>
<dbReference type="PANTHER" id="PTHR47331:SF2">
    <property type="match status" value="1"/>
</dbReference>
<accession>A0AAD9PR73</accession>
<name>A0AAD9PR73_ACRCE</name>
<gene>
    <name evidence="2" type="ORF">P5673_032764</name>
</gene>
<evidence type="ECO:0000313" key="3">
    <source>
        <dbReference type="Proteomes" id="UP001249851"/>
    </source>
</evidence>
<reference evidence="2" key="2">
    <citation type="journal article" date="2023" name="Science">
        <title>Genomic signatures of disease resistance in endangered staghorn corals.</title>
        <authorList>
            <person name="Vollmer S.V."/>
            <person name="Selwyn J.D."/>
            <person name="Despard B.A."/>
            <person name="Roesel C.L."/>
        </authorList>
    </citation>
    <scope>NUCLEOTIDE SEQUENCE</scope>
    <source>
        <strain evidence="2">K2</strain>
    </source>
</reference>
<evidence type="ECO:0000313" key="2">
    <source>
        <dbReference type="EMBL" id="KAK2547356.1"/>
    </source>
</evidence>
<dbReference type="Pfam" id="PF18701">
    <property type="entry name" value="DUF5641"/>
    <property type="match status" value="1"/>
</dbReference>
<feature type="domain" description="DUF5641" evidence="1">
    <location>
        <begin position="194"/>
        <end position="285"/>
    </location>
</feature>
<reference evidence="2" key="1">
    <citation type="journal article" date="2023" name="G3 (Bethesda)">
        <title>Whole genome assembly and annotation of the endangered Caribbean coral Acropora cervicornis.</title>
        <authorList>
            <person name="Selwyn J.D."/>
            <person name="Vollmer S.V."/>
        </authorList>
    </citation>
    <scope>NUCLEOTIDE SEQUENCE</scope>
    <source>
        <strain evidence="2">K2</strain>
    </source>
</reference>
<dbReference type="EMBL" id="JARQWQ010000190">
    <property type="protein sequence ID" value="KAK2547356.1"/>
    <property type="molecule type" value="Genomic_DNA"/>
</dbReference>
<keyword evidence="3" id="KW-1185">Reference proteome</keyword>